<protein>
    <submittedName>
        <fullName evidence="2">Uncharacterized protein</fullName>
    </submittedName>
</protein>
<gene>
    <name evidence="2" type="ORF">CHS0354_003294</name>
</gene>
<dbReference type="Proteomes" id="UP001195483">
    <property type="component" value="Unassembled WGS sequence"/>
</dbReference>
<accession>A0AAE0S6E8</accession>
<dbReference type="AlphaFoldDB" id="A0AAE0S6E8"/>
<comment type="caution">
    <text evidence="2">The sequence shown here is derived from an EMBL/GenBank/DDBJ whole genome shotgun (WGS) entry which is preliminary data.</text>
</comment>
<evidence type="ECO:0000256" key="1">
    <source>
        <dbReference type="SAM" id="MobiDB-lite"/>
    </source>
</evidence>
<proteinExistence type="predicted"/>
<keyword evidence="3" id="KW-1185">Reference proteome</keyword>
<evidence type="ECO:0000313" key="3">
    <source>
        <dbReference type="Proteomes" id="UP001195483"/>
    </source>
</evidence>
<reference evidence="2" key="3">
    <citation type="submission" date="2023-05" db="EMBL/GenBank/DDBJ databases">
        <authorList>
            <person name="Smith C.H."/>
        </authorList>
    </citation>
    <scope>NUCLEOTIDE SEQUENCE</scope>
    <source>
        <strain evidence="2">CHS0354</strain>
        <tissue evidence="2">Mantle</tissue>
    </source>
</reference>
<sequence length="206" mass="23470">MQRDDSRTDPKAQFTDRCNDTIHGLMKKDDSPTDGKGTVQGCKETESMTESNPVESITEVEQEEKENQENTVDVHIMVGVSNAELKRLQLDNNVNIPANVIFTAVQLANVIVTGCRHSNELPSPQCEIICILLVTTYTRNSPKWYRKYVEYVTVCETEFAFDLSEHENYTLIRQATQFVINGVEREYSKNRCPLNVGMEMPNDQDN</sequence>
<dbReference type="EMBL" id="JAEAOA010000269">
    <property type="protein sequence ID" value="KAK3586221.1"/>
    <property type="molecule type" value="Genomic_DNA"/>
</dbReference>
<evidence type="ECO:0000313" key="2">
    <source>
        <dbReference type="EMBL" id="KAK3586221.1"/>
    </source>
</evidence>
<reference evidence="2" key="2">
    <citation type="journal article" date="2021" name="Genome Biol. Evol.">
        <title>Developing a high-quality reference genome for a parasitic bivalve with doubly uniparental inheritance (Bivalvia: Unionida).</title>
        <authorList>
            <person name="Smith C.H."/>
        </authorList>
    </citation>
    <scope>NUCLEOTIDE SEQUENCE</scope>
    <source>
        <strain evidence="2">CHS0354</strain>
        <tissue evidence="2">Mantle</tissue>
    </source>
</reference>
<feature type="region of interest" description="Disordered" evidence="1">
    <location>
        <begin position="22"/>
        <end position="56"/>
    </location>
</feature>
<name>A0AAE0S6E8_9BIVA</name>
<reference evidence="2" key="1">
    <citation type="journal article" date="2021" name="Genome Biol. Evol.">
        <title>A High-Quality Reference Genome for a Parasitic Bivalve with Doubly Uniparental Inheritance (Bivalvia: Unionida).</title>
        <authorList>
            <person name="Smith C.H."/>
        </authorList>
    </citation>
    <scope>NUCLEOTIDE SEQUENCE</scope>
    <source>
        <strain evidence="2">CHS0354</strain>
    </source>
</reference>
<organism evidence="2 3">
    <name type="scientific">Potamilus streckersoni</name>
    <dbReference type="NCBI Taxonomy" id="2493646"/>
    <lineage>
        <taxon>Eukaryota</taxon>
        <taxon>Metazoa</taxon>
        <taxon>Spiralia</taxon>
        <taxon>Lophotrochozoa</taxon>
        <taxon>Mollusca</taxon>
        <taxon>Bivalvia</taxon>
        <taxon>Autobranchia</taxon>
        <taxon>Heteroconchia</taxon>
        <taxon>Palaeoheterodonta</taxon>
        <taxon>Unionida</taxon>
        <taxon>Unionoidea</taxon>
        <taxon>Unionidae</taxon>
        <taxon>Ambleminae</taxon>
        <taxon>Lampsilini</taxon>
        <taxon>Potamilus</taxon>
    </lineage>
</organism>